<accession>A0ABQ8V6S3</accession>
<name>A0ABQ8V6S3_9AGAR</name>
<gene>
    <name evidence="1" type="ORF">C8R41DRAFT_869744</name>
</gene>
<organism evidence="1 2">
    <name type="scientific">Lentinula lateritia</name>
    <dbReference type="NCBI Taxonomy" id="40482"/>
    <lineage>
        <taxon>Eukaryota</taxon>
        <taxon>Fungi</taxon>
        <taxon>Dikarya</taxon>
        <taxon>Basidiomycota</taxon>
        <taxon>Agaricomycotina</taxon>
        <taxon>Agaricomycetes</taxon>
        <taxon>Agaricomycetidae</taxon>
        <taxon>Agaricales</taxon>
        <taxon>Marasmiineae</taxon>
        <taxon>Omphalotaceae</taxon>
        <taxon>Lentinula</taxon>
    </lineage>
</organism>
<comment type="caution">
    <text evidence="1">The sequence shown here is derived from an EMBL/GenBank/DDBJ whole genome shotgun (WGS) entry which is preliminary data.</text>
</comment>
<reference evidence="1" key="1">
    <citation type="submission" date="2022-08" db="EMBL/GenBank/DDBJ databases">
        <title>A Global Phylogenomic Analysis of the Shiitake Genus Lentinula.</title>
        <authorList>
            <consortium name="DOE Joint Genome Institute"/>
            <person name="Sierra-Patev S."/>
            <person name="Min B."/>
            <person name="Naranjo-Ortiz M."/>
            <person name="Looney B."/>
            <person name="Konkel Z."/>
            <person name="Slot J.C."/>
            <person name="Sakamoto Y."/>
            <person name="Steenwyk J.L."/>
            <person name="Rokas A."/>
            <person name="Carro J."/>
            <person name="Camarero S."/>
            <person name="Ferreira P."/>
            <person name="Molpeceres G."/>
            <person name="Ruiz-Duenas F.J."/>
            <person name="Serrano A."/>
            <person name="Henrissat B."/>
            <person name="Drula E."/>
            <person name="Hughes K.W."/>
            <person name="Mata J.L."/>
            <person name="Ishikawa N.K."/>
            <person name="Vargas-Isla R."/>
            <person name="Ushijima S."/>
            <person name="Smith C.A."/>
            <person name="Ahrendt S."/>
            <person name="Andreopoulos W."/>
            <person name="He G."/>
            <person name="Labutti K."/>
            <person name="Lipzen A."/>
            <person name="Ng V."/>
            <person name="Riley R."/>
            <person name="Sandor L."/>
            <person name="Barry K."/>
            <person name="Martinez A.T."/>
            <person name="Xiao Y."/>
            <person name="Gibbons J.G."/>
            <person name="Terashima K."/>
            <person name="Grigoriev I.V."/>
            <person name="Hibbett D.S."/>
        </authorList>
    </citation>
    <scope>NUCLEOTIDE SEQUENCE</scope>
    <source>
        <strain evidence="1">RHP3577 ss4</strain>
    </source>
</reference>
<keyword evidence="2" id="KW-1185">Reference proteome</keyword>
<evidence type="ECO:0000313" key="1">
    <source>
        <dbReference type="EMBL" id="KAJ4476283.1"/>
    </source>
</evidence>
<proteinExistence type="predicted"/>
<dbReference type="EMBL" id="JANVFT010000071">
    <property type="protein sequence ID" value="KAJ4476283.1"/>
    <property type="molecule type" value="Genomic_DNA"/>
</dbReference>
<protein>
    <submittedName>
        <fullName evidence="1">Uncharacterized protein</fullName>
    </submittedName>
</protein>
<sequence>MWTPGRMILDLLPQSCYILSCPTCETKPYSSDAIRRHINKLARIVLKEYLQIDDPSNWQQFTVPAEELGSFLADPHSYELELVSGMKLDTSAKTAHDMRRSPWNQTVISLLAAKASEYALEKSEYYGNNGEEVDWRGLFNNRVYRLLLEVVKAKAGVWDNLYEAQKHESKKRRVREYTHQRRMQISSVMSDIARRTDDNEEYNCWSDILYSLDVLGVAGTSDTEEVFDTQGQQGIIKYEPDFRHPQFNVLFDTRLPRIRGIVPVTRNPPENLPSSYYWIEYLETMKNDPSNVITMAKGRPILRLPDLDRLLSSGVQNGMLYTEKVAYNVEILLPVGRSKIGSLSTPEDF</sequence>
<evidence type="ECO:0000313" key="2">
    <source>
        <dbReference type="Proteomes" id="UP001150217"/>
    </source>
</evidence>
<dbReference type="Proteomes" id="UP001150217">
    <property type="component" value="Unassembled WGS sequence"/>
</dbReference>